<keyword evidence="1" id="KW-0472">Membrane</keyword>
<keyword evidence="1" id="KW-1133">Transmembrane helix</keyword>
<sequence>MNPTTGLVRGLPAYTWVLVSVVSAVLGAAGLVGTVITLLALTARGIGGFDAAIAPMVAMLLGLVGLSLCLTALPRVSHREAEAGYTTVPLLAGDLPLRDPHDGRVLIPAGTVVPLPYRVSLRPARRGLVPVTAAA</sequence>
<gene>
    <name evidence="2" type="ORF">C8E83_3693</name>
</gene>
<name>A0A495IMX0_9MICO</name>
<comment type="caution">
    <text evidence="2">The sequence shown here is derived from an EMBL/GenBank/DDBJ whole genome shotgun (WGS) entry which is preliminary data.</text>
</comment>
<keyword evidence="1" id="KW-0812">Transmembrane</keyword>
<organism evidence="2 3">
    <name type="scientific">Frondihabitans australicus</name>
    <dbReference type="NCBI Taxonomy" id="386892"/>
    <lineage>
        <taxon>Bacteria</taxon>
        <taxon>Bacillati</taxon>
        <taxon>Actinomycetota</taxon>
        <taxon>Actinomycetes</taxon>
        <taxon>Micrococcales</taxon>
        <taxon>Microbacteriaceae</taxon>
        <taxon>Frondihabitans</taxon>
    </lineage>
</organism>
<proteinExistence type="predicted"/>
<accession>A0A495IMX0</accession>
<dbReference type="AlphaFoldDB" id="A0A495IMX0"/>
<evidence type="ECO:0000313" key="3">
    <source>
        <dbReference type="Proteomes" id="UP000280008"/>
    </source>
</evidence>
<evidence type="ECO:0000256" key="1">
    <source>
        <dbReference type="SAM" id="Phobius"/>
    </source>
</evidence>
<keyword evidence="3" id="KW-1185">Reference proteome</keyword>
<feature type="transmembrane region" description="Helical" evidence="1">
    <location>
        <begin position="53"/>
        <end position="73"/>
    </location>
</feature>
<protein>
    <submittedName>
        <fullName evidence="2">Uncharacterized protein</fullName>
    </submittedName>
</protein>
<evidence type="ECO:0000313" key="2">
    <source>
        <dbReference type="EMBL" id="RKR76516.1"/>
    </source>
</evidence>
<dbReference type="EMBL" id="RBKS01000001">
    <property type="protein sequence ID" value="RKR76516.1"/>
    <property type="molecule type" value="Genomic_DNA"/>
</dbReference>
<reference evidence="2 3" key="1">
    <citation type="submission" date="2018-10" db="EMBL/GenBank/DDBJ databases">
        <title>Sequencing the genomes of 1000 actinobacteria strains.</title>
        <authorList>
            <person name="Klenk H.-P."/>
        </authorList>
    </citation>
    <scope>NUCLEOTIDE SEQUENCE [LARGE SCALE GENOMIC DNA]</scope>
    <source>
        <strain evidence="2 3">DSM 17894</strain>
    </source>
</reference>
<dbReference type="Proteomes" id="UP000280008">
    <property type="component" value="Unassembled WGS sequence"/>
</dbReference>
<feature type="transmembrane region" description="Helical" evidence="1">
    <location>
        <begin position="13"/>
        <end position="41"/>
    </location>
</feature>